<keyword evidence="2" id="KW-0732">Signal</keyword>
<feature type="compositionally biased region" description="Acidic residues" evidence="1">
    <location>
        <begin position="100"/>
        <end position="110"/>
    </location>
</feature>
<protein>
    <submittedName>
        <fullName evidence="3">Uncharacterized protein</fullName>
    </submittedName>
</protein>
<evidence type="ECO:0000313" key="4">
    <source>
        <dbReference type="Proteomes" id="UP000823941"/>
    </source>
</evidence>
<keyword evidence="4" id="KW-1185">Reference proteome</keyword>
<sequence length="177" mass="20455">MIMTTLFLLTAAKRATSRYFECDEEEDYSYSDNEDERLNYFNYDDEPYQYTCPQCPPPYQQYIQDCNECMYRCRECSPDYGPEGDSSIVCGSATESQAEGADDDDDDDDEEVKKESRVFITSPPVEPGADARSTELLLPSRPETPIHEQVNMIYLFIYVQPAKHMQLQGKHVNFMIN</sequence>
<feature type="chain" id="PRO_5045788624" evidence="2">
    <location>
        <begin position="18"/>
        <end position="177"/>
    </location>
</feature>
<feature type="region of interest" description="Disordered" evidence="1">
    <location>
        <begin position="79"/>
        <end position="117"/>
    </location>
</feature>
<reference evidence="3 4" key="1">
    <citation type="submission" date="2021-06" db="EMBL/GenBank/DDBJ databases">
        <title>A haploid diamondback moth (Plutella xylostella L.) genome assembly resolves 31 chromosomes and identifies a diamide resistance mutation.</title>
        <authorList>
            <person name="Ward C.M."/>
            <person name="Perry K.D."/>
            <person name="Baker G."/>
            <person name="Powis K."/>
            <person name="Heckel D.G."/>
            <person name="Baxter S.W."/>
        </authorList>
    </citation>
    <scope>NUCLEOTIDE SEQUENCE [LARGE SCALE GENOMIC DNA]</scope>
    <source>
        <strain evidence="3 4">LV</strain>
        <tissue evidence="3">Single pupa</tissue>
    </source>
</reference>
<accession>A0ABQ7R5M3</accession>
<name>A0ABQ7R5M3_PLUXY</name>
<gene>
    <name evidence="3" type="ORF">JYU34_000925</name>
</gene>
<dbReference type="Proteomes" id="UP000823941">
    <property type="component" value="Chromosome 2"/>
</dbReference>
<evidence type="ECO:0000313" key="3">
    <source>
        <dbReference type="EMBL" id="KAG7312608.1"/>
    </source>
</evidence>
<feature type="signal peptide" evidence="2">
    <location>
        <begin position="1"/>
        <end position="17"/>
    </location>
</feature>
<proteinExistence type="predicted"/>
<dbReference type="EMBL" id="JAHIBW010000002">
    <property type="protein sequence ID" value="KAG7312608.1"/>
    <property type="molecule type" value="Genomic_DNA"/>
</dbReference>
<evidence type="ECO:0000256" key="2">
    <source>
        <dbReference type="SAM" id="SignalP"/>
    </source>
</evidence>
<evidence type="ECO:0000256" key="1">
    <source>
        <dbReference type="SAM" id="MobiDB-lite"/>
    </source>
</evidence>
<comment type="caution">
    <text evidence="3">The sequence shown here is derived from an EMBL/GenBank/DDBJ whole genome shotgun (WGS) entry which is preliminary data.</text>
</comment>
<organism evidence="3 4">
    <name type="scientific">Plutella xylostella</name>
    <name type="common">Diamondback moth</name>
    <name type="synonym">Plutella maculipennis</name>
    <dbReference type="NCBI Taxonomy" id="51655"/>
    <lineage>
        <taxon>Eukaryota</taxon>
        <taxon>Metazoa</taxon>
        <taxon>Ecdysozoa</taxon>
        <taxon>Arthropoda</taxon>
        <taxon>Hexapoda</taxon>
        <taxon>Insecta</taxon>
        <taxon>Pterygota</taxon>
        <taxon>Neoptera</taxon>
        <taxon>Endopterygota</taxon>
        <taxon>Lepidoptera</taxon>
        <taxon>Glossata</taxon>
        <taxon>Ditrysia</taxon>
        <taxon>Yponomeutoidea</taxon>
        <taxon>Plutellidae</taxon>
        <taxon>Plutella</taxon>
    </lineage>
</organism>